<dbReference type="PANTHER" id="PTHR43569:SF2">
    <property type="entry name" value="AMIDOHYDROLASE-RELATED DOMAIN-CONTAINING PROTEIN"/>
    <property type="match status" value="1"/>
</dbReference>
<dbReference type="GO" id="GO:0016787">
    <property type="term" value="F:hydrolase activity"/>
    <property type="evidence" value="ECO:0007669"/>
    <property type="project" value="UniProtKB-KW"/>
</dbReference>
<dbReference type="InterPro" id="IPR032466">
    <property type="entry name" value="Metal_Hydrolase"/>
</dbReference>
<evidence type="ECO:0000259" key="2">
    <source>
        <dbReference type="Pfam" id="PF04909"/>
    </source>
</evidence>
<reference evidence="3" key="1">
    <citation type="journal article" date="2014" name="Int. J. Syst. Evol. Microbiol.">
        <title>Complete genome sequence of Corynebacterium casei LMG S-19264T (=DSM 44701T), isolated from a smear-ripened cheese.</title>
        <authorList>
            <consortium name="US DOE Joint Genome Institute (JGI-PGF)"/>
            <person name="Walter F."/>
            <person name="Albersmeier A."/>
            <person name="Kalinowski J."/>
            <person name="Ruckert C."/>
        </authorList>
    </citation>
    <scope>NUCLEOTIDE SEQUENCE</scope>
    <source>
        <strain evidence="3">KCTC 42651</strain>
    </source>
</reference>
<dbReference type="SUPFAM" id="SSF51556">
    <property type="entry name" value="Metallo-dependent hydrolases"/>
    <property type="match status" value="1"/>
</dbReference>
<dbReference type="Proteomes" id="UP000630353">
    <property type="component" value="Unassembled WGS sequence"/>
</dbReference>
<dbReference type="InterPro" id="IPR006680">
    <property type="entry name" value="Amidohydro-rel"/>
</dbReference>
<dbReference type="Pfam" id="PF04909">
    <property type="entry name" value="Amidohydro_2"/>
    <property type="match status" value="1"/>
</dbReference>
<evidence type="ECO:0000313" key="4">
    <source>
        <dbReference type="Proteomes" id="UP000630353"/>
    </source>
</evidence>
<dbReference type="EMBL" id="BMZS01000014">
    <property type="protein sequence ID" value="GHD62025.1"/>
    <property type="molecule type" value="Genomic_DNA"/>
</dbReference>
<accession>A0A918XX81</accession>
<dbReference type="RefSeq" id="WP_189994900.1">
    <property type="nucleotide sequence ID" value="NZ_BMZS01000014.1"/>
</dbReference>
<feature type="domain" description="Amidohydrolase-related" evidence="2">
    <location>
        <begin position="5"/>
        <end position="276"/>
    </location>
</feature>
<name>A0A918XX81_9PROT</name>
<proteinExistence type="inferred from homology"/>
<keyword evidence="4" id="KW-1185">Reference proteome</keyword>
<comment type="similarity">
    <text evidence="1">Belongs to the metallo-dependent hydrolases superfamily.</text>
</comment>
<dbReference type="InterPro" id="IPR052350">
    <property type="entry name" value="Metallo-dep_Lactonases"/>
</dbReference>
<comment type="caution">
    <text evidence="3">The sequence shown here is derived from an EMBL/GenBank/DDBJ whole genome shotgun (WGS) entry which is preliminary data.</text>
</comment>
<keyword evidence="3" id="KW-0378">Hydrolase</keyword>
<dbReference type="Gene3D" id="3.20.20.140">
    <property type="entry name" value="Metal-dependent hydrolases"/>
    <property type="match status" value="1"/>
</dbReference>
<organism evidence="3 4">
    <name type="scientific">Thalassobaculum fulvum</name>
    <dbReference type="NCBI Taxonomy" id="1633335"/>
    <lineage>
        <taxon>Bacteria</taxon>
        <taxon>Pseudomonadati</taxon>
        <taxon>Pseudomonadota</taxon>
        <taxon>Alphaproteobacteria</taxon>
        <taxon>Rhodospirillales</taxon>
        <taxon>Thalassobaculaceae</taxon>
        <taxon>Thalassobaculum</taxon>
    </lineage>
</organism>
<protein>
    <submittedName>
        <fullName evidence="3">Hydrolase</fullName>
    </submittedName>
</protein>
<gene>
    <name evidence="3" type="ORF">GCM10017083_50240</name>
</gene>
<evidence type="ECO:0000256" key="1">
    <source>
        <dbReference type="ARBA" id="ARBA00038310"/>
    </source>
</evidence>
<reference evidence="3" key="2">
    <citation type="submission" date="2020-09" db="EMBL/GenBank/DDBJ databases">
        <authorList>
            <person name="Sun Q."/>
            <person name="Kim S."/>
        </authorList>
    </citation>
    <scope>NUCLEOTIDE SEQUENCE</scope>
    <source>
        <strain evidence="3">KCTC 42651</strain>
    </source>
</reference>
<sequence>MAGIIDAHQHFWRLARGDYGWLTRDFEPLYRDFMPADLLPLMRANGVVGTVLVQAAPTEAETRFLLDIADAHPFVRGVVGWTDFEAADVPERIAALAAHPRLVGLRPMVQDLGDDDWLLRDDLAPAFRAVVEHDLAFDALVLPRHLPRLAALRDRHPDLRIVVDHGAKPAISDRLYEAWAADIAAIAADGRSVCKLSGLATEAGPEWTPDRLRPYVGHLLECFGPRRLIFGSDWPVLTLVGSYDDWISAVHGYLAPLPSDDRAAVLGGNAVRVYRLDR</sequence>
<dbReference type="AlphaFoldDB" id="A0A918XX81"/>
<dbReference type="PANTHER" id="PTHR43569">
    <property type="entry name" value="AMIDOHYDROLASE"/>
    <property type="match status" value="1"/>
</dbReference>
<evidence type="ECO:0000313" key="3">
    <source>
        <dbReference type="EMBL" id="GHD62025.1"/>
    </source>
</evidence>